<dbReference type="HAMAP" id="MF_01895">
    <property type="entry name" value="RNase_R"/>
    <property type="match status" value="1"/>
</dbReference>
<dbReference type="Pfam" id="PF08206">
    <property type="entry name" value="OB_RNB"/>
    <property type="match status" value="1"/>
</dbReference>
<keyword evidence="5 8" id="KW-0378">Hydrolase</keyword>
<evidence type="ECO:0000256" key="5">
    <source>
        <dbReference type="ARBA" id="ARBA00022801"/>
    </source>
</evidence>
<gene>
    <name evidence="10" type="primary">vacB</name>
    <name evidence="8" type="synonym">rnr</name>
    <name evidence="10" type="ORF">NCTC10124_00675</name>
</gene>
<evidence type="ECO:0000256" key="4">
    <source>
        <dbReference type="ARBA" id="ARBA00022722"/>
    </source>
</evidence>
<dbReference type="GO" id="GO:0003723">
    <property type="term" value="F:RNA binding"/>
    <property type="evidence" value="ECO:0007669"/>
    <property type="project" value="UniProtKB-UniRule"/>
</dbReference>
<dbReference type="SMART" id="SM00316">
    <property type="entry name" value="S1"/>
    <property type="match status" value="1"/>
</dbReference>
<dbReference type="GO" id="GO:0006402">
    <property type="term" value="P:mRNA catabolic process"/>
    <property type="evidence" value="ECO:0007669"/>
    <property type="project" value="TreeGrafter"/>
</dbReference>
<comment type="catalytic activity">
    <reaction evidence="1 8">
        <text>Exonucleolytic cleavage in the 3'- to 5'-direction to yield nucleoside 5'-phosphates.</text>
        <dbReference type="EC" id="3.1.13.1"/>
    </reaction>
</comment>
<dbReference type="GeneID" id="93530081"/>
<dbReference type="GO" id="GO:0005829">
    <property type="term" value="C:cytosol"/>
    <property type="evidence" value="ECO:0007669"/>
    <property type="project" value="TreeGrafter"/>
</dbReference>
<dbReference type="EMBL" id="LS991953">
    <property type="protein sequence ID" value="SYV92947.1"/>
    <property type="molecule type" value="Genomic_DNA"/>
</dbReference>
<dbReference type="InterPro" id="IPR013223">
    <property type="entry name" value="RNase_B_OB_dom"/>
</dbReference>
<dbReference type="EC" id="3.1.13.1" evidence="8"/>
<dbReference type="PANTHER" id="PTHR23355">
    <property type="entry name" value="RIBONUCLEASE"/>
    <property type="match status" value="1"/>
</dbReference>
<dbReference type="SMART" id="SM00955">
    <property type="entry name" value="RNB"/>
    <property type="match status" value="1"/>
</dbReference>
<proteinExistence type="inferred from homology"/>
<evidence type="ECO:0000256" key="2">
    <source>
        <dbReference type="ARBA" id="ARBA00004496"/>
    </source>
</evidence>
<dbReference type="SUPFAM" id="SSF50249">
    <property type="entry name" value="Nucleic acid-binding proteins"/>
    <property type="match status" value="3"/>
</dbReference>
<name>A0A3B0PA71_MYCSY</name>
<dbReference type="InterPro" id="IPR012340">
    <property type="entry name" value="NA-bd_OB-fold"/>
</dbReference>
<accession>A0A3B0PA71</accession>
<evidence type="ECO:0000256" key="1">
    <source>
        <dbReference type="ARBA" id="ARBA00001849"/>
    </source>
</evidence>
<dbReference type="Pfam" id="PF00575">
    <property type="entry name" value="S1"/>
    <property type="match status" value="1"/>
</dbReference>
<keyword evidence="6 8" id="KW-0269">Exonuclease</keyword>
<dbReference type="InterPro" id="IPR003029">
    <property type="entry name" value="S1_domain"/>
</dbReference>
<dbReference type="InterPro" id="IPR011805">
    <property type="entry name" value="RNase_R"/>
</dbReference>
<dbReference type="NCBIfam" id="TIGR00358">
    <property type="entry name" value="3_prime_RNase"/>
    <property type="match status" value="1"/>
</dbReference>
<evidence type="ECO:0000313" key="11">
    <source>
        <dbReference type="Proteomes" id="UP000259328"/>
    </source>
</evidence>
<feature type="domain" description="S1 motif" evidence="9">
    <location>
        <begin position="636"/>
        <end position="714"/>
    </location>
</feature>
<dbReference type="Pfam" id="PF00773">
    <property type="entry name" value="RNB"/>
    <property type="match status" value="1"/>
</dbReference>
<comment type="similarity">
    <text evidence="8">Belongs to the RNR ribonuclease family. RNase R subfamily.</text>
</comment>
<protein>
    <recommendedName>
        <fullName evidence="8">Ribonuclease R</fullName>
        <shortName evidence="8">RNase R</shortName>
        <ecNumber evidence="8">3.1.13.1</ecNumber>
    </recommendedName>
</protein>
<dbReference type="InterPro" id="IPR004476">
    <property type="entry name" value="RNase_II/RNase_R"/>
</dbReference>
<dbReference type="GO" id="GO:0008859">
    <property type="term" value="F:exoribonuclease II activity"/>
    <property type="evidence" value="ECO:0007669"/>
    <property type="project" value="UniProtKB-UniRule"/>
</dbReference>
<evidence type="ECO:0000313" key="10">
    <source>
        <dbReference type="EMBL" id="SYV92947.1"/>
    </source>
</evidence>
<evidence type="ECO:0000256" key="7">
    <source>
        <dbReference type="ARBA" id="ARBA00022884"/>
    </source>
</evidence>
<keyword evidence="4 8" id="KW-0540">Nuclease</keyword>
<sequence length="735" mass="84723">MNIDKIKLINYIKARKNVSFIELANYLKINRKDNKEFSAYLVSLIKRNEIFKTFDSNYYVPEFLRKQSGIIKVASKKQFAFLEFENEAQEKESVFVKFQDLNSALNNDEVIASIYKDHNEKNPTRQLLAVVDEIVQRNNQKIIGFIKKDKNTIFFAPADGCFDKVKFELLNLSSKVKINDCVLCEIKKYDKNLVSLEIKKVITNTSDPNVFVKAYLESTNIDLEFSAETLAESKLIPQEVDLNIKEKFQRKNLTSELIVTIDGESTKDFDDAINVKKLENGNFLLSVHIADVAHYVKEKTNLDSEALKRGTSIYIANGVIPMLPSELSNGICSINPNVDRFALSCDIEIDQHGNNVNYKIYKSVINSKFRLTYKQVQAFFDKDNNFLSLEQKKSSYVKELETMLTNAYELSLILHKYKEAQGYVDFEIPEPKIFLNEDGTVKEIKIHKRVYSEILIEDFMVRTNEVVAKYLSDLKMPVLYRIHENPSEEKLQSLKTNLTALGINIKNINSITSSANDFSKFVHQTRNQRNDYFINLLFLRTMQKAIYSLNNIGHFGLASEFYCHFTSPIRRYPDLLVHRILTMHLEGKSSQEILNHFDSKLGSYAQLNSNSEQKAVEIERKVNDLKFAEFLKFQTGQKFKAQIVSVLNFGIFVEFEFGGSGLIHKSNFFDGSYESNEMLTVFASETKSYKIGEYVDVVIIATDLLEGKIDCVLESQYDAYKLNLTRKHEKPRNSK</sequence>
<dbReference type="AlphaFoldDB" id="A0A3B0PA71"/>
<dbReference type="Gene3D" id="2.40.50.140">
    <property type="entry name" value="Nucleic acid-binding proteins"/>
    <property type="match status" value="2"/>
</dbReference>
<comment type="subcellular location">
    <subcellularLocation>
        <location evidence="2 8">Cytoplasm</location>
    </subcellularLocation>
</comment>
<organism evidence="10 11">
    <name type="scientific">Mycoplasmopsis synoviae</name>
    <name type="common">Mycoplasma synoviae</name>
    <dbReference type="NCBI Taxonomy" id="2109"/>
    <lineage>
        <taxon>Bacteria</taxon>
        <taxon>Bacillati</taxon>
        <taxon>Mycoplasmatota</taxon>
        <taxon>Mycoplasmoidales</taxon>
        <taxon>Metamycoplasmataceae</taxon>
        <taxon>Mycoplasmopsis</taxon>
    </lineage>
</organism>
<keyword evidence="3 8" id="KW-0963">Cytoplasm</keyword>
<keyword evidence="7 8" id="KW-0694">RNA-binding</keyword>
<evidence type="ECO:0000259" key="9">
    <source>
        <dbReference type="PROSITE" id="PS50126"/>
    </source>
</evidence>
<dbReference type="InterPro" id="IPR001900">
    <property type="entry name" value="RNase_II/R"/>
</dbReference>
<dbReference type="PANTHER" id="PTHR23355:SF9">
    <property type="entry name" value="DIS3-LIKE EXONUCLEASE 2"/>
    <property type="match status" value="1"/>
</dbReference>
<evidence type="ECO:0000256" key="3">
    <source>
        <dbReference type="ARBA" id="ARBA00022490"/>
    </source>
</evidence>
<dbReference type="RefSeq" id="WP_020002959.1">
    <property type="nucleotide sequence ID" value="NZ_LS991953.1"/>
</dbReference>
<dbReference type="InterPro" id="IPR050180">
    <property type="entry name" value="RNR_Ribonuclease"/>
</dbReference>
<dbReference type="Proteomes" id="UP000259328">
    <property type="component" value="Chromosome"/>
</dbReference>
<reference evidence="11" key="1">
    <citation type="submission" date="2018-06" db="EMBL/GenBank/DDBJ databases">
        <authorList>
            <consortium name="Pathogen Informatics"/>
        </authorList>
    </citation>
    <scope>NUCLEOTIDE SEQUENCE [LARGE SCALE GENOMIC DNA]</scope>
    <source>
        <strain evidence="11">NCTC10124</strain>
    </source>
</reference>
<dbReference type="NCBIfam" id="TIGR02063">
    <property type="entry name" value="RNase_R"/>
    <property type="match status" value="1"/>
</dbReference>
<evidence type="ECO:0000256" key="8">
    <source>
        <dbReference type="HAMAP-Rule" id="MF_01895"/>
    </source>
</evidence>
<dbReference type="PROSITE" id="PS50126">
    <property type="entry name" value="S1"/>
    <property type="match status" value="1"/>
</dbReference>
<comment type="function">
    <text evidence="8">3'-5' exoribonuclease that releases 5'-nucleoside monophosphates and is involved in maturation of structured RNAs.</text>
</comment>
<evidence type="ECO:0000256" key="6">
    <source>
        <dbReference type="ARBA" id="ARBA00022839"/>
    </source>
</evidence>